<name>A0A839IZ60_9GAMM</name>
<reference evidence="2 3" key="1">
    <citation type="submission" date="2020-08" db="EMBL/GenBank/DDBJ databases">
        <title>Oceanospirillum sp. nov. isolated from marine sediment.</title>
        <authorList>
            <person name="Ji X."/>
        </authorList>
    </citation>
    <scope>NUCLEOTIDE SEQUENCE [LARGE SCALE GENOMIC DNA]</scope>
    <source>
        <strain evidence="2 3">D5</strain>
    </source>
</reference>
<keyword evidence="3" id="KW-1185">Reference proteome</keyword>
<organism evidence="2 3">
    <name type="scientific">Oceanospirillum sediminis</name>
    <dbReference type="NCBI Taxonomy" id="2760088"/>
    <lineage>
        <taxon>Bacteria</taxon>
        <taxon>Pseudomonadati</taxon>
        <taxon>Pseudomonadota</taxon>
        <taxon>Gammaproteobacteria</taxon>
        <taxon>Oceanospirillales</taxon>
        <taxon>Oceanospirillaceae</taxon>
        <taxon>Oceanospirillum</taxon>
    </lineage>
</organism>
<protein>
    <submittedName>
        <fullName evidence="2">Cytochrome c biogenesis protein ResB</fullName>
    </submittedName>
</protein>
<keyword evidence="1" id="KW-0472">Membrane</keyword>
<keyword evidence="1" id="KW-1133">Transmembrane helix</keyword>
<keyword evidence="1" id="KW-0812">Transmembrane</keyword>
<dbReference type="EMBL" id="JACJFM010000141">
    <property type="protein sequence ID" value="MBB1489729.1"/>
    <property type="molecule type" value="Genomic_DNA"/>
</dbReference>
<evidence type="ECO:0000313" key="2">
    <source>
        <dbReference type="EMBL" id="MBB1489729.1"/>
    </source>
</evidence>
<dbReference type="AlphaFoldDB" id="A0A839IZ60"/>
<gene>
    <name evidence="2" type="ORF">H4O21_24275</name>
</gene>
<feature type="transmembrane region" description="Helical" evidence="1">
    <location>
        <begin position="12"/>
        <end position="31"/>
    </location>
</feature>
<comment type="caution">
    <text evidence="2">The sequence shown here is derived from an EMBL/GenBank/DDBJ whole genome shotgun (WGS) entry which is preliminary data.</text>
</comment>
<accession>A0A839IZ60</accession>
<proteinExistence type="predicted"/>
<dbReference type="Proteomes" id="UP000565262">
    <property type="component" value="Unassembled WGS sequence"/>
</dbReference>
<evidence type="ECO:0000313" key="3">
    <source>
        <dbReference type="Proteomes" id="UP000565262"/>
    </source>
</evidence>
<sequence>FRLYKKEKWATFILHISFIFILLGAFITRYIGYEGMMAIREGATENQFLSQKTYVTGRIFGDFKINGVSQMRTIEEEVDFSPRLNNSLKIETDYGGQDVTIELEKFIEGAEEDIIPDENGESYLKLVEAGTNGPHNHFLKVGQVANI</sequence>
<feature type="non-terminal residue" evidence="2">
    <location>
        <position position="1"/>
    </location>
</feature>
<feature type="non-terminal residue" evidence="2">
    <location>
        <position position="147"/>
    </location>
</feature>
<evidence type="ECO:0000256" key="1">
    <source>
        <dbReference type="SAM" id="Phobius"/>
    </source>
</evidence>